<dbReference type="PANTHER" id="PTHR45024:SF3">
    <property type="entry name" value="BLL2957 PROTEIN"/>
    <property type="match status" value="1"/>
</dbReference>
<evidence type="ECO:0000256" key="2">
    <source>
        <dbReference type="RuleBase" id="RU000363"/>
    </source>
</evidence>
<dbReference type="PRINTS" id="PR00080">
    <property type="entry name" value="SDRFAMILY"/>
</dbReference>
<protein>
    <submittedName>
        <fullName evidence="4">3-hydroxyacyl-CoA dehydrogenase</fullName>
    </submittedName>
</protein>
<dbReference type="Gene3D" id="3.40.50.720">
    <property type="entry name" value="NAD(P)-binding Rossmann-like Domain"/>
    <property type="match status" value="1"/>
</dbReference>
<dbReference type="InterPro" id="IPR036291">
    <property type="entry name" value="NAD(P)-bd_dom_sf"/>
</dbReference>
<organism evidence="4 5">
    <name type="scientific">Tistrella mobilis</name>
    <dbReference type="NCBI Taxonomy" id="171437"/>
    <lineage>
        <taxon>Bacteria</taxon>
        <taxon>Pseudomonadati</taxon>
        <taxon>Pseudomonadota</taxon>
        <taxon>Alphaproteobacteria</taxon>
        <taxon>Geminicoccales</taxon>
        <taxon>Geminicoccaceae</taxon>
        <taxon>Tistrella</taxon>
    </lineage>
</organism>
<evidence type="ECO:0000313" key="5">
    <source>
        <dbReference type="Proteomes" id="UP000075787"/>
    </source>
</evidence>
<dbReference type="PANTHER" id="PTHR45024">
    <property type="entry name" value="DEHYDROGENASES, SHORT CHAIN"/>
    <property type="match status" value="1"/>
</dbReference>
<comment type="similarity">
    <text evidence="1 2">Belongs to the short-chain dehydrogenases/reductases (SDR) family.</text>
</comment>
<accession>A0A162JUQ7</accession>
<dbReference type="InterPro" id="IPR020904">
    <property type="entry name" value="Sc_DH/Rdtase_CS"/>
</dbReference>
<gene>
    <name evidence="4" type="ORF">AUP44_15420</name>
</gene>
<comment type="caution">
    <text evidence="4">The sequence shown here is derived from an EMBL/GenBank/DDBJ whole genome shotgun (WGS) entry which is preliminary data.</text>
</comment>
<evidence type="ECO:0000259" key="3">
    <source>
        <dbReference type="SMART" id="SM00822"/>
    </source>
</evidence>
<dbReference type="Proteomes" id="UP000075787">
    <property type="component" value="Unassembled WGS sequence"/>
</dbReference>
<dbReference type="InterPro" id="IPR057326">
    <property type="entry name" value="KR_dom"/>
</dbReference>
<proteinExistence type="inferred from homology"/>
<sequence length="319" mass="34184">MLKTAVFRGKTRQSGKKRMLEGKSVVVTGAGRGIGRDIALLLAAKGARVVVNDLGGSDKGDGADDAPAREVVREIEAAGGEAVADFGDVSQLEDAEAMIETAVRQFGRIDGVVNNAGILRDMIFHKMTPEAWQAVISVHLNGSFNTSYAAARHFREQGSGRFVHFTSTSGLIGNYGQANYAAAKLGIVGLSRSIALDMARFGVTSNCIAPFAWSRLIGTIPVTNEAEMARVQRIKEMTPNKIAPLVAALLSDQSADVTGQIFTVRNNEIFLMSQPRPVRSAHRSEGWTAETVLSHALPAMRAGFTPLERSGDVFSWDPV</sequence>
<evidence type="ECO:0000313" key="4">
    <source>
        <dbReference type="EMBL" id="KYO49918.1"/>
    </source>
</evidence>
<dbReference type="PROSITE" id="PS00061">
    <property type="entry name" value="ADH_SHORT"/>
    <property type="match status" value="1"/>
</dbReference>
<dbReference type="EMBL" id="LPZR01000213">
    <property type="protein sequence ID" value="KYO49918.1"/>
    <property type="molecule type" value="Genomic_DNA"/>
</dbReference>
<dbReference type="SMART" id="SM00822">
    <property type="entry name" value="PKS_KR"/>
    <property type="match status" value="1"/>
</dbReference>
<dbReference type="PRINTS" id="PR00081">
    <property type="entry name" value="GDHRDH"/>
</dbReference>
<dbReference type="InterPro" id="IPR051687">
    <property type="entry name" value="Peroxisomal_Beta-Oxidation"/>
</dbReference>
<dbReference type="FunFam" id="3.40.50.720:FF:000084">
    <property type="entry name" value="Short-chain dehydrogenase reductase"/>
    <property type="match status" value="1"/>
</dbReference>
<dbReference type="OrthoDB" id="9804774at2"/>
<dbReference type="InterPro" id="IPR002347">
    <property type="entry name" value="SDR_fam"/>
</dbReference>
<dbReference type="Pfam" id="PF00106">
    <property type="entry name" value="adh_short"/>
    <property type="match status" value="1"/>
</dbReference>
<evidence type="ECO:0000256" key="1">
    <source>
        <dbReference type="ARBA" id="ARBA00006484"/>
    </source>
</evidence>
<name>A0A162JUQ7_9PROT</name>
<dbReference type="AlphaFoldDB" id="A0A162JUQ7"/>
<reference evidence="4 5" key="1">
    <citation type="submission" date="2015-12" db="EMBL/GenBank/DDBJ databases">
        <title>Genome sequence of Tistrella mobilis MCCC 1A02139.</title>
        <authorList>
            <person name="Lu L."/>
            <person name="Lai Q."/>
            <person name="Shao Z."/>
            <person name="Qian P."/>
        </authorList>
    </citation>
    <scope>NUCLEOTIDE SEQUENCE [LARGE SCALE GENOMIC DNA]</scope>
    <source>
        <strain evidence="4 5">MCCC 1A02139</strain>
    </source>
</reference>
<feature type="domain" description="Ketoreductase" evidence="3">
    <location>
        <begin position="23"/>
        <end position="219"/>
    </location>
</feature>
<dbReference type="SUPFAM" id="SSF51735">
    <property type="entry name" value="NAD(P)-binding Rossmann-fold domains"/>
    <property type="match status" value="1"/>
</dbReference>